<feature type="region of interest" description="Disordered" evidence="1">
    <location>
        <begin position="1"/>
        <end position="57"/>
    </location>
</feature>
<dbReference type="AlphaFoldDB" id="A0A6C0DY98"/>
<evidence type="ECO:0000313" key="2">
    <source>
        <dbReference type="EMBL" id="QHT20145.1"/>
    </source>
</evidence>
<feature type="compositionally biased region" description="Basic and acidic residues" evidence="1">
    <location>
        <begin position="17"/>
        <end position="30"/>
    </location>
</feature>
<feature type="region of interest" description="Disordered" evidence="1">
    <location>
        <begin position="175"/>
        <end position="207"/>
    </location>
</feature>
<proteinExistence type="predicted"/>
<dbReference type="EMBL" id="MN739677">
    <property type="protein sequence ID" value="QHT20145.1"/>
    <property type="molecule type" value="Genomic_DNA"/>
</dbReference>
<organism evidence="2">
    <name type="scientific">viral metagenome</name>
    <dbReference type="NCBI Taxonomy" id="1070528"/>
    <lineage>
        <taxon>unclassified sequences</taxon>
        <taxon>metagenomes</taxon>
        <taxon>organismal metagenomes</taxon>
    </lineage>
</organism>
<feature type="compositionally biased region" description="Polar residues" evidence="1">
    <location>
        <begin position="35"/>
        <end position="51"/>
    </location>
</feature>
<sequence>MTDFSDDMGDIPEQSFENERVTEKEVRLIEASEPPTESQSPTKSESNQMTKNGKVKPEPVEIINKTTVLPYVTSQSPRNKHFKFINDSDTVQLTNVLESIPGLTVEYNTVRDKPYITLTKNKELVGKIHFLYYNENTPEDKYIKLYLFDFVDPDLYSTVKSKLVNFFENFTPSKNLKGGNKRKSNTKHHRTHKKRRNIRRKKTLRRK</sequence>
<feature type="compositionally biased region" description="Basic residues" evidence="1">
    <location>
        <begin position="179"/>
        <end position="207"/>
    </location>
</feature>
<feature type="compositionally biased region" description="Acidic residues" evidence="1">
    <location>
        <begin position="1"/>
        <end position="10"/>
    </location>
</feature>
<protein>
    <submittedName>
        <fullName evidence="2">Uncharacterized protein</fullName>
    </submittedName>
</protein>
<accession>A0A6C0DY98</accession>
<name>A0A6C0DY98_9ZZZZ</name>
<evidence type="ECO:0000256" key="1">
    <source>
        <dbReference type="SAM" id="MobiDB-lite"/>
    </source>
</evidence>
<reference evidence="2" key="1">
    <citation type="journal article" date="2020" name="Nature">
        <title>Giant virus diversity and host interactions through global metagenomics.</title>
        <authorList>
            <person name="Schulz F."/>
            <person name="Roux S."/>
            <person name="Paez-Espino D."/>
            <person name="Jungbluth S."/>
            <person name="Walsh D.A."/>
            <person name="Denef V.J."/>
            <person name="McMahon K.D."/>
            <person name="Konstantinidis K.T."/>
            <person name="Eloe-Fadrosh E.A."/>
            <person name="Kyrpides N.C."/>
            <person name="Woyke T."/>
        </authorList>
    </citation>
    <scope>NUCLEOTIDE SEQUENCE</scope>
    <source>
        <strain evidence="2">GVMAG-M-3300023174-60</strain>
    </source>
</reference>